<keyword evidence="3" id="KW-1185">Reference proteome</keyword>
<reference evidence="3" key="1">
    <citation type="journal article" date="2019" name="Int. J. Syst. Evol. Microbiol.">
        <title>The Global Catalogue of Microorganisms (GCM) 10K type strain sequencing project: providing services to taxonomists for standard genome sequencing and annotation.</title>
        <authorList>
            <consortium name="The Broad Institute Genomics Platform"/>
            <consortium name="The Broad Institute Genome Sequencing Center for Infectious Disease"/>
            <person name="Wu L."/>
            <person name="Ma J."/>
        </authorList>
    </citation>
    <scope>NUCLEOTIDE SEQUENCE [LARGE SCALE GENOMIC DNA]</scope>
    <source>
        <strain evidence="3">CGMCC 4.7396</strain>
    </source>
</reference>
<dbReference type="InterPro" id="IPR049945">
    <property type="entry name" value="AAA_22"/>
</dbReference>
<accession>A0ABV7Q661</accession>
<evidence type="ECO:0000313" key="2">
    <source>
        <dbReference type="EMBL" id="MFC3494838.1"/>
    </source>
</evidence>
<dbReference type="SUPFAM" id="SSF52540">
    <property type="entry name" value="P-loop containing nucleoside triphosphate hydrolases"/>
    <property type="match status" value="1"/>
</dbReference>
<evidence type="ECO:0000313" key="3">
    <source>
        <dbReference type="Proteomes" id="UP001595712"/>
    </source>
</evidence>
<protein>
    <submittedName>
        <fullName evidence="2">AAA family ATPase</fullName>
    </submittedName>
</protein>
<dbReference type="Proteomes" id="UP001595712">
    <property type="component" value="Unassembled WGS sequence"/>
</dbReference>
<dbReference type="PANTHER" id="PTHR35894:SF5">
    <property type="entry name" value="MU-LIKE PROPHAGE FLUMU DNA TRANSPOSITION PROTEIN B"/>
    <property type="match status" value="1"/>
</dbReference>
<proteinExistence type="predicted"/>
<sequence>MPQHFLGLADANILATTQYQLADRIIRDLIAHAATGVIHGPAGAGKTFAMQAGIETQRRIAGEDRISAHTLAFPSRPSMLRVAADLIATLTGAAPPTSRNRFQLINQLIGLLSGTMKLIVVDEAQRLNSDCIELLRHLHDHPETRFALLYVGGDGCWEVLSREPMLRSRIFRRLPFRPLPREAIPDLIRAYHPIYDGADDALLLDIDDTFAHGVMRDWAVLTHTAADLCHDVGQDRISEAIVANAYTLLGGGLHD</sequence>
<dbReference type="PANTHER" id="PTHR35894">
    <property type="entry name" value="GENERAL SECRETION PATHWAY PROTEIN A-RELATED"/>
    <property type="match status" value="1"/>
</dbReference>
<evidence type="ECO:0000259" key="1">
    <source>
        <dbReference type="Pfam" id="PF13401"/>
    </source>
</evidence>
<gene>
    <name evidence="2" type="ORF">ACFO8M_20315</name>
</gene>
<feature type="domain" description="ORC1/DEAH AAA+ ATPase" evidence="1">
    <location>
        <begin position="32"/>
        <end position="160"/>
    </location>
</feature>
<dbReference type="InterPro" id="IPR052026">
    <property type="entry name" value="ExeA_AAA_ATPase_DNA-bind"/>
</dbReference>
<dbReference type="EMBL" id="JBHRWO010000020">
    <property type="protein sequence ID" value="MFC3494838.1"/>
    <property type="molecule type" value="Genomic_DNA"/>
</dbReference>
<organism evidence="2 3">
    <name type="scientific">Glycomyces rhizosphaerae</name>
    <dbReference type="NCBI Taxonomy" id="2054422"/>
    <lineage>
        <taxon>Bacteria</taxon>
        <taxon>Bacillati</taxon>
        <taxon>Actinomycetota</taxon>
        <taxon>Actinomycetes</taxon>
        <taxon>Glycomycetales</taxon>
        <taxon>Glycomycetaceae</taxon>
        <taxon>Glycomyces</taxon>
    </lineage>
</organism>
<name>A0ABV7Q661_9ACTN</name>
<dbReference type="InterPro" id="IPR027417">
    <property type="entry name" value="P-loop_NTPase"/>
</dbReference>
<dbReference type="Gene3D" id="3.40.50.300">
    <property type="entry name" value="P-loop containing nucleotide triphosphate hydrolases"/>
    <property type="match status" value="1"/>
</dbReference>
<comment type="caution">
    <text evidence="2">The sequence shown here is derived from an EMBL/GenBank/DDBJ whole genome shotgun (WGS) entry which is preliminary data.</text>
</comment>
<dbReference type="RefSeq" id="WP_387978933.1">
    <property type="nucleotide sequence ID" value="NZ_JBHRWO010000020.1"/>
</dbReference>
<dbReference type="Pfam" id="PF13401">
    <property type="entry name" value="AAA_22"/>
    <property type="match status" value="1"/>
</dbReference>